<dbReference type="VEuPathDB" id="VectorBase:ADIR011737"/>
<dbReference type="Proteomes" id="UP000075884">
    <property type="component" value="Unassembled WGS sequence"/>
</dbReference>
<accession>A0A182NVN6</accession>
<evidence type="ECO:0000313" key="1">
    <source>
        <dbReference type="EnsemblMetazoa" id="ADIR011737-PA"/>
    </source>
</evidence>
<evidence type="ECO:0000313" key="2">
    <source>
        <dbReference type="Proteomes" id="UP000075884"/>
    </source>
</evidence>
<protein>
    <submittedName>
        <fullName evidence="1">Uncharacterized protein</fullName>
    </submittedName>
</protein>
<dbReference type="Pfam" id="PF03564">
    <property type="entry name" value="DUF1759"/>
    <property type="match status" value="1"/>
</dbReference>
<proteinExistence type="predicted"/>
<dbReference type="AlphaFoldDB" id="A0A182NVN6"/>
<keyword evidence="2" id="KW-1185">Reference proteome</keyword>
<reference evidence="1" key="2">
    <citation type="submission" date="2020-05" db="UniProtKB">
        <authorList>
            <consortium name="EnsemblMetazoa"/>
        </authorList>
    </citation>
    <scope>IDENTIFICATION</scope>
    <source>
        <strain evidence="1">WRAIR2</strain>
    </source>
</reference>
<dbReference type="InterPro" id="IPR005312">
    <property type="entry name" value="DUF1759"/>
</dbReference>
<dbReference type="STRING" id="7168.A0A182NVN6"/>
<dbReference type="EnsemblMetazoa" id="ADIR011737-RA">
    <property type="protein sequence ID" value="ADIR011737-PA"/>
    <property type="gene ID" value="ADIR011737"/>
</dbReference>
<organism evidence="1 2">
    <name type="scientific">Anopheles dirus</name>
    <dbReference type="NCBI Taxonomy" id="7168"/>
    <lineage>
        <taxon>Eukaryota</taxon>
        <taxon>Metazoa</taxon>
        <taxon>Ecdysozoa</taxon>
        <taxon>Arthropoda</taxon>
        <taxon>Hexapoda</taxon>
        <taxon>Insecta</taxon>
        <taxon>Pterygota</taxon>
        <taxon>Neoptera</taxon>
        <taxon>Endopterygota</taxon>
        <taxon>Diptera</taxon>
        <taxon>Nematocera</taxon>
        <taxon>Culicoidea</taxon>
        <taxon>Culicidae</taxon>
        <taxon>Anophelinae</taxon>
        <taxon>Anopheles</taxon>
    </lineage>
</organism>
<reference evidence="2" key="1">
    <citation type="submission" date="2013-03" db="EMBL/GenBank/DDBJ databases">
        <title>The Genome Sequence of Anopheles dirus WRAIR2.</title>
        <authorList>
            <consortium name="The Broad Institute Genomics Platform"/>
            <person name="Neafsey D.E."/>
            <person name="Walton C."/>
            <person name="Walker B."/>
            <person name="Young S.K."/>
            <person name="Zeng Q."/>
            <person name="Gargeya S."/>
            <person name="Fitzgerald M."/>
            <person name="Haas B."/>
            <person name="Abouelleil A."/>
            <person name="Allen A.W."/>
            <person name="Alvarado L."/>
            <person name="Arachchi H.M."/>
            <person name="Berlin A.M."/>
            <person name="Chapman S.B."/>
            <person name="Gainer-Dewar J."/>
            <person name="Goldberg J."/>
            <person name="Griggs A."/>
            <person name="Gujja S."/>
            <person name="Hansen M."/>
            <person name="Howarth C."/>
            <person name="Imamovic A."/>
            <person name="Ireland A."/>
            <person name="Larimer J."/>
            <person name="McCowan C."/>
            <person name="Murphy C."/>
            <person name="Pearson M."/>
            <person name="Poon T.W."/>
            <person name="Priest M."/>
            <person name="Roberts A."/>
            <person name="Saif S."/>
            <person name="Shea T."/>
            <person name="Sisk P."/>
            <person name="Sykes S."/>
            <person name="Wortman J."/>
            <person name="Nusbaum C."/>
            <person name="Birren B."/>
        </authorList>
    </citation>
    <scope>NUCLEOTIDE SEQUENCE [LARGE SCALE GENOMIC DNA]</scope>
    <source>
        <strain evidence="2">WRAIR2</strain>
    </source>
</reference>
<name>A0A182NVN6_9DIPT</name>
<sequence>MLIREYWRKLHFLTGIEAESVDGLTTLVDEFTRHVNGLVKLKQPVESWDTPLCNMLLMKLDSETILAWEKHSVQFKDDKY</sequence>